<sequence>MAVLRVGLSLFLDAPRVLHEIGVERILPITSDRGSMSGELEERSAVDTLVIRGLLYRPFDGAGVGLSCRPIRGRA</sequence>
<protein>
    <submittedName>
        <fullName evidence="1">Uncharacterized protein</fullName>
    </submittedName>
</protein>
<evidence type="ECO:0000313" key="2">
    <source>
        <dbReference type="Proteomes" id="UP001152798"/>
    </source>
</evidence>
<dbReference type="EMBL" id="OV725083">
    <property type="protein sequence ID" value="CAH1408261.1"/>
    <property type="molecule type" value="Genomic_DNA"/>
</dbReference>
<dbReference type="Proteomes" id="UP001152798">
    <property type="component" value="Chromosome 7"/>
</dbReference>
<organism evidence="1 2">
    <name type="scientific">Nezara viridula</name>
    <name type="common">Southern green stink bug</name>
    <name type="synonym">Cimex viridulus</name>
    <dbReference type="NCBI Taxonomy" id="85310"/>
    <lineage>
        <taxon>Eukaryota</taxon>
        <taxon>Metazoa</taxon>
        <taxon>Ecdysozoa</taxon>
        <taxon>Arthropoda</taxon>
        <taxon>Hexapoda</taxon>
        <taxon>Insecta</taxon>
        <taxon>Pterygota</taxon>
        <taxon>Neoptera</taxon>
        <taxon>Paraneoptera</taxon>
        <taxon>Hemiptera</taxon>
        <taxon>Heteroptera</taxon>
        <taxon>Panheteroptera</taxon>
        <taxon>Pentatomomorpha</taxon>
        <taxon>Pentatomoidea</taxon>
        <taxon>Pentatomidae</taxon>
        <taxon>Pentatominae</taxon>
        <taxon>Nezara</taxon>
    </lineage>
</organism>
<reference evidence="1" key="1">
    <citation type="submission" date="2022-01" db="EMBL/GenBank/DDBJ databases">
        <authorList>
            <person name="King R."/>
        </authorList>
    </citation>
    <scope>NUCLEOTIDE SEQUENCE</scope>
</reference>
<accession>A0A9P0HUG9</accession>
<dbReference type="AlphaFoldDB" id="A0A9P0HUG9"/>
<keyword evidence="2" id="KW-1185">Reference proteome</keyword>
<gene>
    <name evidence="1" type="ORF">NEZAVI_LOCUS15825</name>
</gene>
<evidence type="ECO:0000313" key="1">
    <source>
        <dbReference type="EMBL" id="CAH1408261.1"/>
    </source>
</evidence>
<proteinExistence type="predicted"/>
<name>A0A9P0HUG9_NEZVI</name>